<protein>
    <submittedName>
        <fullName evidence="3">Uncharacterized protein</fullName>
    </submittedName>
</protein>
<proteinExistence type="predicted"/>
<dbReference type="PROSITE" id="PS51257">
    <property type="entry name" value="PROKAR_LIPOPROTEIN"/>
    <property type="match status" value="1"/>
</dbReference>
<keyword evidence="2" id="KW-0472">Membrane</keyword>
<evidence type="ECO:0000256" key="1">
    <source>
        <dbReference type="SAM" id="MobiDB-lite"/>
    </source>
</evidence>
<keyword evidence="2" id="KW-0812">Transmembrane</keyword>
<dbReference type="EMBL" id="LJGU01000098">
    <property type="protein sequence ID" value="OEV05419.1"/>
    <property type="molecule type" value="Genomic_DNA"/>
</dbReference>
<gene>
    <name evidence="3" type="ORF">AN216_03220</name>
</gene>
<sequence length="68" mass="6551">MDEGLKWIVGLLLFWLVVALAITGACQSPGERRQGRSRGSGGAFGAGWELGGGGDSGGGACDGGGGGG</sequence>
<keyword evidence="4" id="KW-1185">Reference proteome</keyword>
<feature type="compositionally biased region" description="Gly residues" evidence="1">
    <location>
        <begin position="38"/>
        <end position="68"/>
    </location>
</feature>
<dbReference type="Proteomes" id="UP000176101">
    <property type="component" value="Unassembled WGS sequence"/>
</dbReference>
<organism evidence="3 4">
    <name type="scientific">Streptomyces oceani</name>
    <dbReference type="NCBI Taxonomy" id="1075402"/>
    <lineage>
        <taxon>Bacteria</taxon>
        <taxon>Bacillati</taxon>
        <taxon>Actinomycetota</taxon>
        <taxon>Actinomycetes</taxon>
        <taxon>Kitasatosporales</taxon>
        <taxon>Streptomycetaceae</taxon>
        <taxon>Streptomyces</taxon>
    </lineage>
</organism>
<evidence type="ECO:0000313" key="4">
    <source>
        <dbReference type="Proteomes" id="UP000176101"/>
    </source>
</evidence>
<reference evidence="3 4" key="1">
    <citation type="journal article" date="2016" name="Front. Microbiol.">
        <title>Comparative Genomics Analysis of Streptomyces Species Reveals Their Adaptation to the Marine Environment and Their Diversity at the Genomic Level.</title>
        <authorList>
            <person name="Tian X."/>
            <person name="Zhang Z."/>
            <person name="Yang T."/>
            <person name="Chen M."/>
            <person name="Li J."/>
            <person name="Chen F."/>
            <person name="Yang J."/>
            <person name="Li W."/>
            <person name="Zhang B."/>
            <person name="Zhang Z."/>
            <person name="Wu J."/>
            <person name="Zhang C."/>
            <person name="Long L."/>
            <person name="Xiao J."/>
        </authorList>
    </citation>
    <scope>NUCLEOTIDE SEQUENCE [LARGE SCALE GENOMIC DNA]</scope>
    <source>
        <strain evidence="3 4">SCSIO 02100</strain>
    </source>
</reference>
<feature type="transmembrane region" description="Helical" evidence="2">
    <location>
        <begin position="6"/>
        <end position="26"/>
    </location>
</feature>
<dbReference type="RefSeq" id="WP_070195053.1">
    <property type="nucleotide sequence ID" value="NZ_LJGU01000098.1"/>
</dbReference>
<evidence type="ECO:0000256" key="2">
    <source>
        <dbReference type="SAM" id="Phobius"/>
    </source>
</evidence>
<accession>A0A1E7KN64</accession>
<keyword evidence="2" id="KW-1133">Transmembrane helix</keyword>
<comment type="caution">
    <text evidence="3">The sequence shown here is derived from an EMBL/GenBank/DDBJ whole genome shotgun (WGS) entry which is preliminary data.</text>
</comment>
<evidence type="ECO:0000313" key="3">
    <source>
        <dbReference type="EMBL" id="OEV05419.1"/>
    </source>
</evidence>
<name>A0A1E7KN64_9ACTN</name>
<feature type="region of interest" description="Disordered" evidence="1">
    <location>
        <begin position="28"/>
        <end position="68"/>
    </location>
</feature>
<dbReference type="AlphaFoldDB" id="A0A1E7KN64"/>